<evidence type="ECO:0000313" key="3">
    <source>
        <dbReference type="Proteomes" id="UP001151760"/>
    </source>
</evidence>
<evidence type="ECO:0000256" key="1">
    <source>
        <dbReference type="SAM" id="MobiDB-lite"/>
    </source>
</evidence>
<feature type="region of interest" description="Disordered" evidence="1">
    <location>
        <begin position="113"/>
        <end position="141"/>
    </location>
</feature>
<keyword evidence="3" id="KW-1185">Reference proteome</keyword>
<reference evidence="2" key="2">
    <citation type="submission" date="2022-01" db="EMBL/GenBank/DDBJ databases">
        <authorList>
            <person name="Yamashiro T."/>
            <person name="Shiraishi A."/>
            <person name="Satake H."/>
            <person name="Nakayama K."/>
        </authorList>
    </citation>
    <scope>NUCLEOTIDE SEQUENCE</scope>
</reference>
<evidence type="ECO:0000313" key="2">
    <source>
        <dbReference type="EMBL" id="GJT73114.1"/>
    </source>
</evidence>
<feature type="compositionally biased region" description="Basic and acidic residues" evidence="1">
    <location>
        <begin position="126"/>
        <end position="141"/>
    </location>
</feature>
<organism evidence="2 3">
    <name type="scientific">Tanacetum coccineum</name>
    <dbReference type="NCBI Taxonomy" id="301880"/>
    <lineage>
        <taxon>Eukaryota</taxon>
        <taxon>Viridiplantae</taxon>
        <taxon>Streptophyta</taxon>
        <taxon>Embryophyta</taxon>
        <taxon>Tracheophyta</taxon>
        <taxon>Spermatophyta</taxon>
        <taxon>Magnoliopsida</taxon>
        <taxon>eudicotyledons</taxon>
        <taxon>Gunneridae</taxon>
        <taxon>Pentapetalae</taxon>
        <taxon>asterids</taxon>
        <taxon>campanulids</taxon>
        <taxon>Asterales</taxon>
        <taxon>Asteraceae</taxon>
        <taxon>Asteroideae</taxon>
        <taxon>Anthemideae</taxon>
        <taxon>Anthemidinae</taxon>
        <taxon>Tanacetum</taxon>
    </lineage>
</organism>
<name>A0ABQ5GDE1_9ASTR</name>
<protein>
    <submittedName>
        <fullName evidence="2">Uncharacterized protein</fullName>
    </submittedName>
</protein>
<dbReference type="Proteomes" id="UP001151760">
    <property type="component" value="Unassembled WGS sequence"/>
</dbReference>
<reference evidence="2" key="1">
    <citation type="journal article" date="2022" name="Int. J. Mol. Sci.">
        <title>Draft Genome of Tanacetum Coccineum: Genomic Comparison of Closely Related Tanacetum-Family Plants.</title>
        <authorList>
            <person name="Yamashiro T."/>
            <person name="Shiraishi A."/>
            <person name="Nakayama K."/>
            <person name="Satake H."/>
        </authorList>
    </citation>
    <scope>NUCLEOTIDE SEQUENCE</scope>
</reference>
<accession>A0ABQ5GDE1</accession>
<sequence>MFTSAPHLQYNPAPSQSFLMVIKSFIVPTISSPSLAYSLKDMSCNAVGYLCFLAFACDVEMDCNAVGNERPCLIVPFLQIPISFPNPIDGWIIVEKVVLNNGEGGDERGKVVVKAGKGNGESGEMLWRRREEKRERMREEK</sequence>
<dbReference type="EMBL" id="BQNB010018323">
    <property type="protein sequence ID" value="GJT73114.1"/>
    <property type="molecule type" value="Genomic_DNA"/>
</dbReference>
<comment type="caution">
    <text evidence="2">The sequence shown here is derived from an EMBL/GenBank/DDBJ whole genome shotgun (WGS) entry which is preliminary data.</text>
</comment>
<proteinExistence type="predicted"/>
<gene>
    <name evidence="2" type="ORF">Tco_1032400</name>
</gene>